<feature type="transmembrane region" description="Helical" evidence="1">
    <location>
        <begin position="186"/>
        <end position="206"/>
    </location>
</feature>
<feature type="transmembrane region" description="Helical" evidence="1">
    <location>
        <begin position="71"/>
        <end position="94"/>
    </location>
</feature>
<proteinExistence type="predicted"/>
<organism evidence="2 3">
    <name type="scientific">Parelaphostrongylus tenuis</name>
    <name type="common">Meningeal worm</name>
    <dbReference type="NCBI Taxonomy" id="148309"/>
    <lineage>
        <taxon>Eukaryota</taxon>
        <taxon>Metazoa</taxon>
        <taxon>Ecdysozoa</taxon>
        <taxon>Nematoda</taxon>
        <taxon>Chromadorea</taxon>
        <taxon>Rhabditida</taxon>
        <taxon>Rhabditina</taxon>
        <taxon>Rhabditomorpha</taxon>
        <taxon>Strongyloidea</taxon>
        <taxon>Metastrongylidae</taxon>
        <taxon>Parelaphostrongylus</taxon>
    </lineage>
</organism>
<feature type="transmembrane region" description="Helical" evidence="1">
    <location>
        <begin position="100"/>
        <end position="120"/>
    </location>
</feature>
<protein>
    <submittedName>
        <fullName evidence="2">Uncharacterized protein</fullName>
    </submittedName>
</protein>
<name>A0AAD5QKW0_PARTN</name>
<dbReference type="InterPro" id="IPR008574">
    <property type="entry name" value="Nematodes_ZYG-11_interact"/>
</dbReference>
<dbReference type="AlphaFoldDB" id="A0AAD5QKW0"/>
<evidence type="ECO:0000313" key="2">
    <source>
        <dbReference type="EMBL" id="KAJ1353199.1"/>
    </source>
</evidence>
<evidence type="ECO:0000313" key="3">
    <source>
        <dbReference type="Proteomes" id="UP001196413"/>
    </source>
</evidence>
<sequence length="266" mass="28634">MDAVVEEVEAYRNELQKTMQSNCHLDQTFGQSAPQTIEGTESQIELQTDGLVTAAQPSSAVSPETKPIIDVFAWATLMVFFSNVGIIVGSYIIGPILSKFLGKFGAATLAFFVVPSYAHYSIKKKSGGDDGVIRFEVLTLAVIQGVLMGFVIDSLYLSSIPFAVLTPAIITVSFPAVALSSNGNRVTQLISTIGAAVIFNLAVGLATNSLSFTYFLLSLTYGGIAAVVMQLFFKNFLREAHVYQNALCCGFIIAKGIFFLLFGSYE</sequence>
<feature type="transmembrane region" description="Helical" evidence="1">
    <location>
        <begin position="158"/>
        <end position="179"/>
    </location>
</feature>
<comment type="caution">
    <text evidence="2">The sequence shown here is derived from an EMBL/GenBank/DDBJ whole genome shotgun (WGS) entry which is preliminary data.</text>
</comment>
<keyword evidence="1" id="KW-0812">Transmembrane</keyword>
<feature type="transmembrane region" description="Helical" evidence="1">
    <location>
        <begin position="132"/>
        <end position="152"/>
    </location>
</feature>
<accession>A0AAD5QKW0</accession>
<dbReference type="Proteomes" id="UP001196413">
    <property type="component" value="Unassembled WGS sequence"/>
</dbReference>
<dbReference type="EMBL" id="JAHQIW010001633">
    <property type="protein sequence ID" value="KAJ1353199.1"/>
    <property type="molecule type" value="Genomic_DNA"/>
</dbReference>
<evidence type="ECO:0000256" key="1">
    <source>
        <dbReference type="SAM" id="Phobius"/>
    </source>
</evidence>
<gene>
    <name evidence="2" type="ORF">KIN20_009778</name>
</gene>
<reference evidence="2" key="1">
    <citation type="submission" date="2021-06" db="EMBL/GenBank/DDBJ databases">
        <title>Parelaphostrongylus tenuis whole genome reference sequence.</title>
        <authorList>
            <person name="Garwood T.J."/>
            <person name="Larsen P.A."/>
            <person name="Fountain-Jones N.M."/>
            <person name="Garbe J.R."/>
            <person name="Macchietto M.G."/>
            <person name="Kania S.A."/>
            <person name="Gerhold R.W."/>
            <person name="Richards J.E."/>
            <person name="Wolf T.M."/>
        </authorList>
    </citation>
    <scope>NUCLEOTIDE SEQUENCE</scope>
    <source>
        <strain evidence="2">MNPRO001-30</strain>
        <tissue evidence="2">Meninges</tissue>
    </source>
</reference>
<keyword evidence="3" id="KW-1185">Reference proteome</keyword>
<keyword evidence="1" id="KW-1133">Transmembrane helix</keyword>
<feature type="transmembrane region" description="Helical" evidence="1">
    <location>
        <begin position="245"/>
        <end position="265"/>
    </location>
</feature>
<keyword evidence="1" id="KW-0472">Membrane</keyword>
<feature type="transmembrane region" description="Helical" evidence="1">
    <location>
        <begin position="212"/>
        <end position="233"/>
    </location>
</feature>
<dbReference type="PANTHER" id="PTHR31176:SF1">
    <property type="entry name" value="MFS DOMAIN-CONTAINING PROTEIN-RELATED"/>
    <property type="match status" value="1"/>
</dbReference>
<dbReference type="PANTHER" id="PTHR31176">
    <property type="entry name" value="MFS DOMAIN-CONTAINING PROTEIN-RELATED"/>
    <property type="match status" value="1"/>
</dbReference>
<dbReference type="Pfam" id="PF05884">
    <property type="entry name" value="ZYG-11_interact"/>
    <property type="match status" value="1"/>
</dbReference>